<keyword evidence="2 4" id="KW-0418">Kinase</keyword>
<protein>
    <submittedName>
        <fullName evidence="4">Ribokinase</fullName>
    </submittedName>
</protein>
<dbReference type="Pfam" id="PF00294">
    <property type="entry name" value="PfkB"/>
    <property type="match status" value="1"/>
</dbReference>
<dbReference type="GO" id="GO:0033785">
    <property type="term" value="F:heptose 7-phosphate kinase activity"/>
    <property type="evidence" value="ECO:0007669"/>
    <property type="project" value="TreeGrafter"/>
</dbReference>
<evidence type="ECO:0000259" key="3">
    <source>
        <dbReference type="Pfam" id="PF00294"/>
    </source>
</evidence>
<dbReference type="EMBL" id="PGTK01000001">
    <property type="protein sequence ID" value="PJF32193.1"/>
    <property type="molecule type" value="Genomic_DNA"/>
</dbReference>
<dbReference type="InterPro" id="IPR011611">
    <property type="entry name" value="PfkB_dom"/>
</dbReference>
<dbReference type="Proteomes" id="UP000228921">
    <property type="component" value="Unassembled WGS sequence"/>
</dbReference>
<dbReference type="AlphaFoldDB" id="A0A2M8P3T0"/>
<evidence type="ECO:0000313" key="5">
    <source>
        <dbReference type="Proteomes" id="UP000228921"/>
    </source>
</evidence>
<name>A0A2M8P3T0_9CHLR</name>
<dbReference type="GO" id="GO:0005829">
    <property type="term" value="C:cytosol"/>
    <property type="evidence" value="ECO:0007669"/>
    <property type="project" value="TreeGrafter"/>
</dbReference>
<gene>
    <name evidence="4" type="ORF">CUN51_00770</name>
</gene>
<dbReference type="GO" id="GO:0033786">
    <property type="term" value="F:heptose-1-phosphate adenylyltransferase activity"/>
    <property type="evidence" value="ECO:0007669"/>
    <property type="project" value="TreeGrafter"/>
</dbReference>
<comment type="caution">
    <text evidence="4">The sequence shown here is derived from an EMBL/GenBank/DDBJ whole genome shotgun (WGS) entry which is preliminary data.</text>
</comment>
<dbReference type="PROSITE" id="PS00583">
    <property type="entry name" value="PFKB_KINASES_1"/>
    <property type="match status" value="1"/>
</dbReference>
<reference evidence="4 5" key="1">
    <citation type="submission" date="2017-11" db="EMBL/GenBank/DDBJ databases">
        <title>Evolution of Phototrophy in the Chloroflexi Phylum Driven by Horizontal Gene Transfer.</title>
        <authorList>
            <person name="Ward L.M."/>
            <person name="Hemp J."/>
            <person name="Shih P.M."/>
            <person name="Mcglynn S.E."/>
            <person name="Fischer W."/>
        </authorList>
    </citation>
    <scope>NUCLEOTIDE SEQUENCE [LARGE SCALE GENOMIC DNA]</scope>
    <source>
        <strain evidence="4">CP2_2F</strain>
    </source>
</reference>
<sequence length="326" mass="34810">MAKAELQALVARLAEWRVAVVGDVILDEYLIGTASRLSREAPIPVLEFVRREVIAGGAANPAINIAALGSCAEQIGVIGADEGGATLRELLRARGIGTDGLIVDATRQTTTKTRLMAQIGLRFPQQVARLDRVDRSPIRSEIATQIGERLHAPFDAILCSDYLNGLLTPEVVAHVRAREALRIADSQGELDKYSGFDVVKCNAEEAARYLRRDLRTDSDFAAAAHELYTRLALRRGLCLTRGARGITVADRSGVQHVPAPQVEDVYDTVGAGDTVVAVVTLALLAGADLPTAAQLATYAACIVIRHVGNYAPSQAELIAEIAAQSD</sequence>
<dbReference type="SUPFAM" id="SSF53613">
    <property type="entry name" value="Ribokinase-like"/>
    <property type="match status" value="1"/>
</dbReference>
<accession>A0A2M8P3T0</accession>
<keyword evidence="1" id="KW-0808">Transferase</keyword>
<dbReference type="Gene3D" id="3.40.1190.20">
    <property type="match status" value="1"/>
</dbReference>
<evidence type="ECO:0000256" key="1">
    <source>
        <dbReference type="ARBA" id="ARBA00022679"/>
    </source>
</evidence>
<dbReference type="PANTHER" id="PTHR46969:SF1">
    <property type="entry name" value="BIFUNCTIONAL PROTEIN HLDE"/>
    <property type="match status" value="1"/>
</dbReference>
<feature type="domain" description="Carbohydrate kinase PfkB" evidence="3">
    <location>
        <begin position="18"/>
        <end position="313"/>
    </location>
</feature>
<evidence type="ECO:0000256" key="2">
    <source>
        <dbReference type="ARBA" id="ARBA00022777"/>
    </source>
</evidence>
<evidence type="ECO:0000313" key="4">
    <source>
        <dbReference type="EMBL" id="PJF32193.1"/>
    </source>
</evidence>
<dbReference type="PANTHER" id="PTHR46969">
    <property type="entry name" value="BIFUNCTIONAL PROTEIN HLDE"/>
    <property type="match status" value="1"/>
</dbReference>
<dbReference type="InterPro" id="IPR002173">
    <property type="entry name" value="Carboh/pur_kinase_PfkB_CS"/>
</dbReference>
<proteinExistence type="predicted"/>
<organism evidence="4 5">
    <name type="scientific">Candidatus Thermofonsia Clade 1 bacterium</name>
    <dbReference type="NCBI Taxonomy" id="2364210"/>
    <lineage>
        <taxon>Bacteria</taxon>
        <taxon>Bacillati</taxon>
        <taxon>Chloroflexota</taxon>
        <taxon>Candidatus Thermofontia</taxon>
        <taxon>Candidatus Thermofonsia Clade 1</taxon>
    </lineage>
</organism>
<dbReference type="InterPro" id="IPR029056">
    <property type="entry name" value="Ribokinase-like"/>
</dbReference>